<evidence type="ECO:0000259" key="1">
    <source>
        <dbReference type="PROSITE" id="PS51707"/>
    </source>
</evidence>
<reference evidence="2 3" key="1">
    <citation type="submission" date="2019-03" db="EMBL/GenBank/DDBJ databases">
        <title>Genomic Encyclopedia of Type Strains, Phase IV (KMG-IV): sequencing the most valuable type-strain genomes for metagenomic binning, comparative biology and taxonomic classification.</title>
        <authorList>
            <person name="Goeker M."/>
        </authorList>
    </citation>
    <scope>NUCLEOTIDE SEQUENCE [LARGE SCALE GENOMIC DNA]</scope>
    <source>
        <strain evidence="2 3">DSM 15534</strain>
    </source>
</reference>
<dbReference type="InterPro" id="IPR023577">
    <property type="entry name" value="CYTH_domain"/>
</dbReference>
<dbReference type="SUPFAM" id="SSF55154">
    <property type="entry name" value="CYTH-like phosphatases"/>
    <property type="match status" value="1"/>
</dbReference>
<organism evidence="2 3">
    <name type="scientific">Volucribacter psittacicida</name>
    <dbReference type="NCBI Taxonomy" id="203482"/>
    <lineage>
        <taxon>Bacteria</taxon>
        <taxon>Pseudomonadati</taxon>
        <taxon>Pseudomonadota</taxon>
        <taxon>Gammaproteobacteria</taxon>
        <taxon>Pasteurellales</taxon>
        <taxon>Pasteurellaceae</taxon>
        <taxon>Volucribacter</taxon>
    </lineage>
</organism>
<keyword evidence="3" id="KW-1185">Reference proteome</keyword>
<dbReference type="OrthoDB" id="3034217at2"/>
<gene>
    <name evidence="2" type="ORF">EV694_0101</name>
</gene>
<protein>
    <submittedName>
        <fullName evidence="2">Inorganic triphosphatase YgiF</fullName>
    </submittedName>
</protein>
<dbReference type="RefSeq" id="WP_132687739.1">
    <property type="nucleotide sequence ID" value="NZ_SMFT01000001.1"/>
</dbReference>
<dbReference type="PANTHER" id="PTHR39569:SF1">
    <property type="entry name" value="INORGANIC TRIPHOSPHATASE"/>
    <property type="match status" value="1"/>
</dbReference>
<dbReference type="InterPro" id="IPR033469">
    <property type="entry name" value="CYTH-like_dom_sf"/>
</dbReference>
<dbReference type="GO" id="GO:0050355">
    <property type="term" value="F:inorganic triphosphate phosphatase activity"/>
    <property type="evidence" value="ECO:0007669"/>
    <property type="project" value="InterPro"/>
</dbReference>
<dbReference type="SMART" id="SM01118">
    <property type="entry name" value="CYTH"/>
    <property type="match status" value="1"/>
</dbReference>
<dbReference type="GO" id="GO:0046872">
    <property type="term" value="F:metal ion binding"/>
    <property type="evidence" value="ECO:0007669"/>
    <property type="project" value="TreeGrafter"/>
</dbReference>
<accession>A0A4R1G7A7</accession>
<dbReference type="EMBL" id="SMFT01000001">
    <property type="protein sequence ID" value="TCK01489.1"/>
    <property type="molecule type" value="Genomic_DNA"/>
</dbReference>
<dbReference type="AlphaFoldDB" id="A0A4R1G7A7"/>
<proteinExistence type="predicted"/>
<dbReference type="CDD" id="cd07756">
    <property type="entry name" value="CYTH-like_Pase_CHAD"/>
    <property type="match status" value="1"/>
</dbReference>
<comment type="caution">
    <text evidence="2">The sequence shown here is derived from an EMBL/GenBank/DDBJ whole genome shotgun (WGS) entry which is preliminary data.</text>
</comment>
<name>A0A4R1G7A7_9PAST</name>
<dbReference type="Proteomes" id="UP000294702">
    <property type="component" value="Unassembled WGS sequence"/>
</dbReference>
<dbReference type="InterPro" id="IPR039013">
    <property type="entry name" value="YgiF"/>
</dbReference>
<evidence type="ECO:0000313" key="2">
    <source>
        <dbReference type="EMBL" id="TCK01489.1"/>
    </source>
</evidence>
<dbReference type="Pfam" id="PF01928">
    <property type="entry name" value="CYTH"/>
    <property type="match status" value="1"/>
</dbReference>
<sequence>MNKEIELKLTVNQAFADFLSQQMSDFHLLGQKKRFLTNCYYDTAEHFFAKQQMGLRVRGENEHFVLTLKTKGQVQAGLHIRPEYNIPLLSSSPILQQFAEQFADNPIKELADKDLYQLEQQLIPIFRTDFCRQSWQVELANYSEIEVALDQGEIIVNESLKAPICEVEFELTQGNIADLFRFIKNLTLTDGIRLSSCSKAERGYQLAKVSNIVPQDWVAKWCDFLKATQQKNSHQILTALLQYEQQLIEETVALGADYFADTFIHTVERVGAFFNLYHYYQDNAKLLGQCLEQRQSTVPVDEDIVEEMIEANDYVYQQIKQIIRQHSENQNNQQAMQVLIELLHLGSYVPRLINLLWLTQE</sequence>
<feature type="domain" description="CYTH" evidence="1">
    <location>
        <begin position="2"/>
        <end position="210"/>
    </location>
</feature>
<evidence type="ECO:0000313" key="3">
    <source>
        <dbReference type="Proteomes" id="UP000294702"/>
    </source>
</evidence>
<dbReference type="PANTHER" id="PTHR39569">
    <property type="entry name" value="INORGANIC TRIPHOSPHATASE"/>
    <property type="match status" value="1"/>
</dbReference>
<dbReference type="PROSITE" id="PS51707">
    <property type="entry name" value="CYTH"/>
    <property type="match status" value="1"/>
</dbReference>
<dbReference type="Gene3D" id="2.40.320.10">
    <property type="entry name" value="Hypothetical Protein Pfu-838710-001"/>
    <property type="match status" value="1"/>
</dbReference>